<name>A0ACC3BEZ7_9EURO</name>
<gene>
    <name evidence="1" type="ORF">N8T08_006567</name>
</gene>
<reference evidence="1 2" key="1">
    <citation type="journal article" date="2023" name="ACS Omega">
        <title>Identification of the Neoaspergillic Acid Biosynthesis Gene Cluster by Establishing an In Vitro CRISPR-Ribonucleoprotein Genetic System in Aspergillus melleus.</title>
        <authorList>
            <person name="Yuan B."/>
            <person name="Grau M.F."/>
            <person name="Murata R.M."/>
            <person name="Torok T."/>
            <person name="Venkateswaran K."/>
            <person name="Stajich J.E."/>
            <person name="Wang C.C.C."/>
        </authorList>
    </citation>
    <scope>NUCLEOTIDE SEQUENCE [LARGE SCALE GENOMIC DNA]</scope>
    <source>
        <strain evidence="1 2">IMV 1140</strain>
    </source>
</reference>
<proteinExistence type="predicted"/>
<organism evidence="1 2">
    <name type="scientific">Aspergillus melleus</name>
    <dbReference type="NCBI Taxonomy" id="138277"/>
    <lineage>
        <taxon>Eukaryota</taxon>
        <taxon>Fungi</taxon>
        <taxon>Dikarya</taxon>
        <taxon>Ascomycota</taxon>
        <taxon>Pezizomycotina</taxon>
        <taxon>Eurotiomycetes</taxon>
        <taxon>Eurotiomycetidae</taxon>
        <taxon>Eurotiales</taxon>
        <taxon>Aspergillaceae</taxon>
        <taxon>Aspergillus</taxon>
        <taxon>Aspergillus subgen. Circumdati</taxon>
    </lineage>
</organism>
<evidence type="ECO:0000313" key="2">
    <source>
        <dbReference type="Proteomes" id="UP001177260"/>
    </source>
</evidence>
<dbReference type="Proteomes" id="UP001177260">
    <property type="component" value="Unassembled WGS sequence"/>
</dbReference>
<protein>
    <submittedName>
        <fullName evidence="1">Uncharacterized protein</fullName>
    </submittedName>
</protein>
<keyword evidence="2" id="KW-1185">Reference proteome</keyword>
<dbReference type="EMBL" id="JAOPJF010000004">
    <property type="protein sequence ID" value="KAK1149344.1"/>
    <property type="molecule type" value="Genomic_DNA"/>
</dbReference>
<evidence type="ECO:0000313" key="1">
    <source>
        <dbReference type="EMBL" id="KAK1149344.1"/>
    </source>
</evidence>
<sequence>MKDRTSSRRNFCSASSSPVTPAVDHSSEKADTSSGINDGAAESLTDNEELHWDTIPSFEEIDLDGFGTLFPHCLSAASPLDVVQDQESTGPRADKDRPDHANLAKDAEMLAASLATPLSSSTIELRRDSTWNQSPLMRPLVSLESSLVEYYFQHVATIYSCFDGSMNPFRTTVGGVWASSQVLTWTLQSMAAACLARDFPHLKYQGVEMRRQALNIIEEEAVVGRTTEMSLLSLIMLGQSASWHLQADVGLSQYRLAKKIMASGKRHNNITEDLSSPGRNSVFFQHSLHYWKMLLSFVTPLDDPACPPGEPQGLSLPLQMIPHPWAIVAPDLMDRIHEVGRLVYNHRRMATRSKFWRRTDLAMLQDMIRDVGSIEAYLLNYQLAAQEDIVDPGDDTTPVSHFLAVAQAYRLVALLQIYRVFPDILEECLLSGTPAPAFEELQKPSPNSAEQWIQNLTMHTVNILRKIPFESHTRSIQAFLLVALSSELRYPTSPDGVENVTNEMLEITEARKFIRGRLEAFRYVFAPQPAQRKLDIVLKAWEQLDRGLPNVYWMDVMIEKGWEVLFC</sequence>
<accession>A0ACC3BEZ7</accession>
<comment type="caution">
    <text evidence="1">The sequence shown here is derived from an EMBL/GenBank/DDBJ whole genome shotgun (WGS) entry which is preliminary data.</text>
</comment>